<dbReference type="Gene3D" id="1.10.10.60">
    <property type="entry name" value="Homeodomain-like"/>
    <property type="match status" value="2"/>
</dbReference>
<evidence type="ECO:0000259" key="4">
    <source>
        <dbReference type="PROSITE" id="PS01124"/>
    </source>
</evidence>
<dbReference type="PROSITE" id="PS00041">
    <property type="entry name" value="HTH_ARAC_FAMILY_1"/>
    <property type="match status" value="1"/>
</dbReference>
<name>A0A9Q9SL26_9BURK</name>
<evidence type="ECO:0000256" key="3">
    <source>
        <dbReference type="ARBA" id="ARBA00023163"/>
    </source>
</evidence>
<dbReference type="Proteomes" id="UP000494172">
    <property type="component" value="Unassembled WGS sequence"/>
</dbReference>
<dbReference type="GO" id="GO:0003700">
    <property type="term" value="F:DNA-binding transcription factor activity"/>
    <property type="evidence" value="ECO:0007669"/>
    <property type="project" value="InterPro"/>
</dbReference>
<dbReference type="EMBL" id="CABVPX010000018">
    <property type="protein sequence ID" value="VWB92130.1"/>
    <property type="molecule type" value="Genomic_DNA"/>
</dbReference>
<keyword evidence="1" id="KW-0805">Transcription regulation</keyword>
<protein>
    <submittedName>
        <fullName evidence="5">AraC family transcriptional regulator</fullName>
    </submittedName>
</protein>
<dbReference type="SUPFAM" id="SSF46689">
    <property type="entry name" value="Homeodomain-like"/>
    <property type="match status" value="2"/>
</dbReference>
<keyword evidence="2" id="KW-0238">DNA-binding</keyword>
<dbReference type="InterPro" id="IPR018060">
    <property type="entry name" value="HTH_AraC"/>
</dbReference>
<accession>A0A9Q9SL26</accession>
<dbReference type="InterPro" id="IPR050204">
    <property type="entry name" value="AraC_XylS_family_regulators"/>
</dbReference>
<dbReference type="RefSeq" id="WP_174993380.1">
    <property type="nucleotide sequence ID" value="NZ_CABVPX010000018.1"/>
</dbReference>
<dbReference type="Pfam" id="PF12833">
    <property type="entry name" value="HTH_18"/>
    <property type="match status" value="1"/>
</dbReference>
<dbReference type="SMART" id="SM00342">
    <property type="entry name" value="HTH_ARAC"/>
    <property type="match status" value="1"/>
</dbReference>
<sequence length="305" mass="32667">MHSPDVFSEIYARARVRGRVSVLTCPGVAAPSVFEGSDVFIHAVQQGTCRLVVNGSGEVVVLASGDVVALMKGQPHRIDARPHAAAPGDPRPAGVRIVTIAFTFDGVGGDILARGLPDVMAVRGCEQAEAGSGPSTQWIPTTIGAIDLELQAPSVGSEVMLSKTAELMFIWLIRRHMASGDPARRGWAAALGDPAVNRALSLLHADPGYEWSVPELARRVGQSRSAFSQKFVDVMGETPMRYLVNWRMDLAAHLLASSTLRISKIAEQAGYASQAAFGRVFRRRYGMSPSDYRDTYATESGHAGP</sequence>
<dbReference type="GO" id="GO:0043565">
    <property type="term" value="F:sequence-specific DNA binding"/>
    <property type="evidence" value="ECO:0007669"/>
    <property type="project" value="InterPro"/>
</dbReference>
<dbReference type="AlphaFoldDB" id="A0A9Q9SL26"/>
<dbReference type="InterPro" id="IPR020449">
    <property type="entry name" value="Tscrpt_reg_AraC-type_HTH"/>
</dbReference>
<dbReference type="InterPro" id="IPR032783">
    <property type="entry name" value="AraC_lig"/>
</dbReference>
<evidence type="ECO:0000256" key="1">
    <source>
        <dbReference type="ARBA" id="ARBA00023015"/>
    </source>
</evidence>
<reference evidence="5 6" key="1">
    <citation type="submission" date="2019-09" db="EMBL/GenBank/DDBJ databases">
        <authorList>
            <person name="Depoorter E."/>
        </authorList>
    </citation>
    <scope>NUCLEOTIDE SEQUENCE [LARGE SCALE GENOMIC DNA]</scope>
    <source>
        <strain evidence="5">LMG 24066</strain>
    </source>
</reference>
<evidence type="ECO:0000313" key="6">
    <source>
        <dbReference type="Proteomes" id="UP000494172"/>
    </source>
</evidence>
<comment type="caution">
    <text evidence="5">The sequence shown here is derived from an EMBL/GenBank/DDBJ whole genome shotgun (WGS) entry which is preliminary data.</text>
</comment>
<dbReference type="InterPro" id="IPR009057">
    <property type="entry name" value="Homeodomain-like_sf"/>
</dbReference>
<gene>
    <name evidence="5" type="ORF">BAR24066_04377</name>
</gene>
<proteinExistence type="predicted"/>
<dbReference type="PROSITE" id="PS01124">
    <property type="entry name" value="HTH_ARAC_FAMILY_2"/>
    <property type="match status" value="1"/>
</dbReference>
<dbReference type="PANTHER" id="PTHR46796:SF7">
    <property type="entry name" value="ARAC FAMILY TRANSCRIPTIONAL REGULATOR"/>
    <property type="match status" value="1"/>
</dbReference>
<organism evidence="5 6">
    <name type="scientific">Burkholderia arboris</name>
    <dbReference type="NCBI Taxonomy" id="488730"/>
    <lineage>
        <taxon>Bacteria</taxon>
        <taxon>Pseudomonadati</taxon>
        <taxon>Pseudomonadota</taxon>
        <taxon>Betaproteobacteria</taxon>
        <taxon>Burkholderiales</taxon>
        <taxon>Burkholderiaceae</taxon>
        <taxon>Burkholderia</taxon>
        <taxon>Burkholderia cepacia complex</taxon>
    </lineage>
</organism>
<dbReference type="PANTHER" id="PTHR46796">
    <property type="entry name" value="HTH-TYPE TRANSCRIPTIONAL ACTIVATOR RHAS-RELATED"/>
    <property type="match status" value="1"/>
</dbReference>
<dbReference type="PRINTS" id="PR00032">
    <property type="entry name" value="HTHARAC"/>
</dbReference>
<dbReference type="Pfam" id="PF12852">
    <property type="entry name" value="Cupin_6"/>
    <property type="match status" value="1"/>
</dbReference>
<evidence type="ECO:0000256" key="2">
    <source>
        <dbReference type="ARBA" id="ARBA00023125"/>
    </source>
</evidence>
<keyword evidence="3" id="KW-0804">Transcription</keyword>
<evidence type="ECO:0000313" key="5">
    <source>
        <dbReference type="EMBL" id="VWB92130.1"/>
    </source>
</evidence>
<feature type="domain" description="HTH araC/xylS-type" evidence="4">
    <location>
        <begin position="197"/>
        <end position="295"/>
    </location>
</feature>
<dbReference type="InterPro" id="IPR018062">
    <property type="entry name" value="HTH_AraC-typ_CS"/>
</dbReference>